<protein>
    <submittedName>
        <fullName evidence="2">NTF2-like domain superfamily, SnoaL-like domain-containing protein</fullName>
    </submittedName>
</protein>
<organism evidence="2 3">
    <name type="scientific">Septoria linicola</name>
    <dbReference type="NCBI Taxonomy" id="215465"/>
    <lineage>
        <taxon>Eukaryota</taxon>
        <taxon>Fungi</taxon>
        <taxon>Dikarya</taxon>
        <taxon>Ascomycota</taxon>
        <taxon>Pezizomycotina</taxon>
        <taxon>Dothideomycetes</taxon>
        <taxon>Dothideomycetidae</taxon>
        <taxon>Mycosphaerellales</taxon>
        <taxon>Mycosphaerellaceae</taxon>
        <taxon>Septoria</taxon>
    </lineage>
</organism>
<dbReference type="Proteomes" id="UP001056384">
    <property type="component" value="Chromosome 3"/>
</dbReference>
<feature type="domain" description="SnoaL-like" evidence="1">
    <location>
        <begin position="12"/>
        <end position="138"/>
    </location>
</feature>
<accession>A0A9Q9ASG3</accession>
<proteinExistence type="predicted"/>
<evidence type="ECO:0000259" key="1">
    <source>
        <dbReference type="Pfam" id="PF13577"/>
    </source>
</evidence>
<dbReference type="Gene3D" id="3.10.450.50">
    <property type="match status" value="1"/>
</dbReference>
<dbReference type="AlphaFoldDB" id="A0A9Q9ASG3"/>
<evidence type="ECO:0000313" key="3">
    <source>
        <dbReference type="Proteomes" id="UP001056384"/>
    </source>
</evidence>
<keyword evidence="3" id="KW-1185">Reference proteome</keyword>
<dbReference type="SUPFAM" id="SSF54427">
    <property type="entry name" value="NTF2-like"/>
    <property type="match status" value="1"/>
</dbReference>
<name>A0A9Q9ASG3_9PEZI</name>
<reference evidence="2" key="1">
    <citation type="submission" date="2022-06" db="EMBL/GenBank/DDBJ databases">
        <title>Complete genome sequences of two strains of the flax pathogen Septoria linicola.</title>
        <authorList>
            <person name="Lapalu N."/>
            <person name="Simon A."/>
            <person name="Demenou B."/>
            <person name="Paumier D."/>
            <person name="Guillot M.-P."/>
            <person name="Gout L."/>
            <person name="Valade R."/>
        </authorList>
    </citation>
    <scope>NUCLEOTIDE SEQUENCE</scope>
    <source>
        <strain evidence="2">SE15195</strain>
    </source>
</reference>
<dbReference type="InterPro" id="IPR032710">
    <property type="entry name" value="NTF2-like_dom_sf"/>
</dbReference>
<dbReference type="Pfam" id="PF13577">
    <property type="entry name" value="SnoaL_4"/>
    <property type="match status" value="1"/>
</dbReference>
<sequence length="162" mass="17830">MAYLINISPSSTHEAILDALYRAVNAYDTNDLALHDSAFLDSIDTTFSLDGRDFQGLEAIRGPFKIVGPLDTTHTVTNPRVIHEEGDTPARITATTLAQHFRAGEGKMERKIGFLGGSFYDLDVVFEAESGPWNIKRFDIKIIWSEGDVISVVMPSVSSTSH</sequence>
<dbReference type="InterPro" id="IPR037401">
    <property type="entry name" value="SnoaL-like"/>
</dbReference>
<dbReference type="EMBL" id="CP099420">
    <property type="protein sequence ID" value="USW51156.1"/>
    <property type="molecule type" value="Genomic_DNA"/>
</dbReference>
<gene>
    <name evidence="2" type="ORF">Slin15195_G044750</name>
</gene>
<evidence type="ECO:0000313" key="2">
    <source>
        <dbReference type="EMBL" id="USW51156.1"/>
    </source>
</evidence>